<protein>
    <submittedName>
        <fullName evidence="2">Retrovirus-related pol polyprotein from transposon TNT 1-94</fullName>
    </submittedName>
</protein>
<keyword evidence="3" id="KW-1185">Reference proteome</keyword>
<feature type="domain" description="Reverse transcriptase Ty1/copia-type" evidence="1">
    <location>
        <begin position="105"/>
        <end position="156"/>
    </location>
</feature>
<dbReference type="InterPro" id="IPR013103">
    <property type="entry name" value="RVT_2"/>
</dbReference>
<evidence type="ECO:0000313" key="3">
    <source>
        <dbReference type="Proteomes" id="UP001151760"/>
    </source>
</evidence>
<gene>
    <name evidence="2" type="ORF">Tco_1066606</name>
</gene>
<sequence length="205" mass="23340">MILRNVKIATLDMVSDSYYLKLDVANPSAFSVTEDDKCVGFISLAAKLRVFSIFKTFKKLVEVQSGGTLRILRNDNGGEYTSNEFEDLLRQQGVYSQLLNEIGNYHLDVKFAFLNGELEEEIYVKQHEGFEVVGQEEKVYRLYKALYGLKQAPKAYVSSRFMGEPSSSRLGAVKRVLRYVKGSLDLEIMFERNKVVKLEGYADSD</sequence>
<accession>A0ABQ5HBD6</accession>
<evidence type="ECO:0000313" key="2">
    <source>
        <dbReference type="EMBL" id="GJT84889.1"/>
    </source>
</evidence>
<name>A0ABQ5HBD6_9ASTR</name>
<organism evidence="2 3">
    <name type="scientific">Tanacetum coccineum</name>
    <dbReference type="NCBI Taxonomy" id="301880"/>
    <lineage>
        <taxon>Eukaryota</taxon>
        <taxon>Viridiplantae</taxon>
        <taxon>Streptophyta</taxon>
        <taxon>Embryophyta</taxon>
        <taxon>Tracheophyta</taxon>
        <taxon>Spermatophyta</taxon>
        <taxon>Magnoliopsida</taxon>
        <taxon>eudicotyledons</taxon>
        <taxon>Gunneridae</taxon>
        <taxon>Pentapetalae</taxon>
        <taxon>asterids</taxon>
        <taxon>campanulids</taxon>
        <taxon>Asterales</taxon>
        <taxon>Asteraceae</taxon>
        <taxon>Asteroideae</taxon>
        <taxon>Anthemideae</taxon>
        <taxon>Anthemidinae</taxon>
        <taxon>Tanacetum</taxon>
    </lineage>
</organism>
<dbReference type="Proteomes" id="UP001151760">
    <property type="component" value="Unassembled WGS sequence"/>
</dbReference>
<dbReference type="EMBL" id="BQNB010019399">
    <property type="protein sequence ID" value="GJT84889.1"/>
    <property type="molecule type" value="Genomic_DNA"/>
</dbReference>
<dbReference type="Pfam" id="PF07727">
    <property type="entry name" value="RVT_2"/>
    <property type="match status" value="1"/>
</dbReference>
<dbReference type="SUPFAM" id="SSF53098">
    <property type="entry name" value="Ribonuclease H-like"/>
    <property type="match status" value="1"/>
</dbReference>
<proteinExistence type="predicted"/>
<comment type="caution">
    <text evidence="2">The sequence shown here is derived from an EMBL/GenBank/DDBJ whole genome shotgun (WGS) entry which is preliminary data.</text>
</comment>
<dbReference type="InterPro" id="IPR012337">
    <property type="entry name" value="RNaseH-like_sf"/>
</dbReference>
<evidence type="ECO:0000259" key="1">
    <source>
        <dbReference type="Pfam" id="PF07727"/>
    </source>
</evidence>
<reference evidence="2" key="2">
    <citation type="submission" date="2022-01" db="EMBL/GenBank/DDBJ databases">
        <authorList>
            <person name="Yamashiro T."/>
            <person name="Shiraishi A."/>
            <person name="Satake H."/>
            <person name="Nakayama K."/>
        </authorList>
    </citation>
    <scope>NUCLEOTIDE SEQUENCE</scope>
</reference>
<reference evidence="2" key="1">
    <citation type="journal article" date="2022" name="Int. J. Mol. Sci.">
        <title>Draft Genome of Tanacetum Coccineum: Genomic Comparison of Closely Related Tanacetum-Family Plants.</title>
        <authorList>
            <person name="Yamashiro T."/>
            <person name="Shiraishi A."/>
            <person name="Nakayama K."/>
            <person name="Satake H."/>
        </authorList>
    </citation>
    <scope>NUCLEOTIDE SEQUENCE</scope>
</reference>